<comment type="caution">
    <text evidence="1">The sequence shown here is derived from an EMBL/GenBank/DDBJ whole genome shotgun (WGS) entry which is preliminary data.</text>
</comment>
<dbReference type="OrthoDB" id="2800503at2759"/>
<gene>
    <name evidence="1" type="ORF">BDN71DRAFT_1341487</name>
</gene>
<proteinExistence type="predicted"/>
<organism evidence="1 2">
    <name type="scientific">Pleurotus eryngii</name>
    <name type="common">Boletus of the steppes</name>
    <dbReference type="NCBI Taxonomy" id="5323"/>
    <lineage>
        <taxon>Eukaryota</taxon>
        <taxon>Fungi</taxon>
        <taxon>Dikarya</taxon>
        <taxon>Basidiomycota</taxon>
        <taxon>Agaricomycotina</taxon>
        <taxon>Agaricomycetes</taxon>
        <taxon>Agaricomycetidae</taxon>
        <taxon>Agaricales</taxon>
        <taxon>Pleurotineae</taxon>
        <taxon>Pleurotaceae</taxon>
        <taxon>Pleurotus</taxon>
    </lineage>
</organism>
<dbReference type="AlphaFoldDB" id="A0A9P6D2U7"/>
<protein>
    <submittedName>
        <fullName evidence="1">Uncharacterized protein</fullName>
    </submittedName>
</protein>
<accession>A0A9P6D2U7</accession>
<dbReference type="EMBL" id="MU154689">
    <property type="protein sequence ID" value="KAF9488962.1"/>
    <property type="molecule type" value="Genomic_DNA"/>
</dbReference>
<sequence>PEGMRFMGARKLKGGNVMLLLNSMEARNWFSGTEVMKAFLAGFNGTSTIRTPMLTVIAEYVPVSFQPAERGAILSVEQEGGLERGSIKSAAWIRPIDCRLQSQQYAH</sequence>
<evidence type="ECO:0000313" key="2">
    <source>
        <dbReference type="Proteomes" id="UP000807025"/>
    </source>
</evidence>
<dbReference type="Proteomes" id="UP000807025">
    <property type="component" value="Unassembled WGS sequence"/>
</dbReference>
<reference evidence="1" key="1">
    <citation type="submission" date="2020-11" db="EMBL/GenBank/DDBJ databases">
        <authorList>
            <consortium name="DOE Joint Genome Institute"/>
            <person name="Ahrendt S."/>
            <person name="Riley R."/>
            <person name="Andreopoulos W."/>
            <person name="Labutti K."/>
            <person name="Pangilinan J."/>
            <person name="Ruiz-Duenas F.J."/>
            <person name="Barrasa J.M."/>
            <person name="Sanchez-Garcia M."/>
            <person name="Camarero S."/>
            <person name="Miyauchi S."/>
            <person name="Serrano A."/>
            <person name="Linde D."/>
            <person name="Babiker R."/>
            <person name="Drula E."/>
            <person name="Ayuso-Fernandez I."/>
            <person name="Pacheco R."/>
            <person name="Padilla G."/>
            <person name="Ferreira P."/>
            <person name="Barriuso J."/>
            <person name="Kellner H."/>
            <person name="Castanera R."/>
            <person name="Alfaro M."/>
            <person name="Ramirez L."/>
            <person name="Pisabarro A.G."/>
            <person name="Kuo A."/>
            <person name="Tritt A."/>
            <person name="Lipzen A."/>
            <person name="He G."/>
            <person name="Yan M."/>
            <person name="Ng V."/>
            <person name="Cullen D."/>
            <person name="Martin F."/>
            <person name="Rosso M.-N."/>
            <person name="Henrissat B."/>
            <person name="Hibbett D."/>
            <person name="Martinez A.T."/>
            <person name="Grigoriev I.V."/>
        </authorList>
    </citation>
    <scope>NUCLEOTIDE SEQUENCE</scope>
    <source>
        <strain evidence="1">ATCC 90797</strain>
    </source>
</reference>
<keyword evidence="2" id="KW-1185">Reference proteome</keyword>
<evidence type="ECO:0000313" key="1">
    <source>
        <dbReference type="EMBL" id="KAF9488962.1"/>
    </source>
</evidence>
<feature type="non-terminal residue" evidence="1">
    <location>
        <position position="107"/>
    </location>
</feature>
<feature type="non-terminal residue" evidence="1">
    <location>
        <position position="1"/>
    </location>
</feature>
<name>A0A9P6D2U7_PLEER</name>